<keyword evidence="11 15" id="KW-1133">Transmembrane helix</keyword>
<keyword evidence="8" id="KW-0547">Nucleotide-binding</keyword>
<feature type="transmembrane region" description="Helical" evidence="15">
    <location>
        <begin position="50"/>
        <end position="70"/>
    </location>
</feature>
<dbReference type="SMART" id="SM00304">
    <property type="entry name" value="HAMP"/>
    <property type="match status" value="1"/>
</dbReference>
<keyword evidence="9 18" id="KW-0418">Kinase</keyword>
<dbReference type="GO" id="GO:0005886">
    <property type="term" value="C:plasma membrane"/>
    <property type="evidence" value="ECO:0007669"/>
    <property type="project" value="UniProtKB-SubCell"/>
</dbReference>
<accession>N0DZX9</accession>
<evidence type="ECO:0000256" key="1">
    <source>
        <dbReference type="ARBA" id="ARBA00000085"/>
    </source>
</evidence>
<dbReference type="Gene3D" id="1.10.287.130">
    <property type="match status" value="1"/>
</dbReference>
<comment type="caution">
    <text evidence="18">The sequence shown here is derived from an EMBL/GenBank/DDBJ whole genome shotgun (WGS) entry which is preliminary data.</text>
</comment>
<keyword evidence="13 15" id="KW-0472">Membrane</keyword>
<evidence type="ECO:0000259" key="17">
    <source>
        <dbReference type="PROSITE" id="PS50885"/>
    </source>
</evidence>
<evidence type="ECO:0000259" key="16">
    <source>
        <dbReference type="PROSITE" id="PS50109"/>
    </source>
</evidence>
<keyword evidence="12" id="KW-0902">Two-component regulatory system</keyword>
<dbReference type="NCBIfam" id="NF040691">
    <property type="entry name" value="MtrAB_MtrB"/>
    <property type="match status" value="1"/>
</dbReference>
<proteinExistence type="predicted"/>
<evidence type="ECO:0000256" key="15">
    <source>
        <dbReference type="SAM" id="Phobius"/>
    </source>
</evidence>
<keyword evidence="4" id="KW-1003">Cell membrane</keyword>
<dbReference type="InterPro" id="IPR036890">
    <property type="entry name" value="HATPase_C_sf"/>
</dbReference>
<keyword evidence="5" id="KW-0597">Phosphoprotein</keyword>
<evidence type="ECO:0000256" key="4">
    <source>
        <dbReference type="ARBA" id="ARBA00022475"/>
    </source>
</evidence>
<feature type="domain" description="Histidine kinase" evidence="16">
    <location>
        <begin position="315"/>
        <end position="532"/>
    </location>
</feature>
<organism evidence="18 19">
    <name type="scientific">Phycicoccus elongatus Lp2</name>
    <dbReference type="NCBI Taxonomy" id="1193181"/>
    <lineage>
        <taxon>Bacteria</taxon>
        <taxon>Bacillati</taxon>
        <taxon>Actinomycetota</taxon>
        <taxon>Actinomycetes</taxon>
        <taxon>Micrococcales</taxon>
        <taxon>Intrasporangiaceae</taxon>
        <taxon>Phycicoccus</taxon>
    </lineage>
</organism>
<dbReference type="AlphaFoldDB" id="N0DZX9"/>
<dbReference type="EC" id="2.7.13.3" evidence="3"/>
<dbReference type="InterPro" id="IPR003660">
    <property type="entry name" value="HAMP_dom"/>
</dbReference>
<gene>
    <name evidence="18" type="primary">mtrB</name>
    <name evidence="18" type="ORF">BN10_520028</name>
</gene>
<dbReference type="InterPro" id="IPR036097">
    <property type="entry name" value="HisK_dim/P_sf"/>
</dbReference>
<dbReference type="InterPro" id="IPR003661">
    <property type="entry name" value="HisK_dim/P_dom"/>
</dbReference>
<evidence type="ECO:0000313" key="19">
    <source>
        <dbReference type="Proteomes" id="UP000013167"/>
    </source>
</evidence>
<dbReference type="RefSeq" id="WP_010849983.1">
    <property type="nucleotide sequence ID" value="NZ_HF570956.1"/>
</dbReference>
<dbReference type="PANTHER" id="PTHR43547:SF2">
    <property type="entry name" value="HYBRID SIGNAL TRANSDUCTION HISTIDINE KINASE C"/>
    <property type="match status" value="1"/>
</dbReference>
<dbReference type="CDD" id="cd06225">
    <property type="entry name" value="HAMP"/>
    <property type="match status" value="1"/>
</dbReference>
<dbReference type="Proteomes" id="UP000013167">
    <property type="component" value="Unassembled WGS sequence"/>
</dbReference>
<evidence type="ECO:0000256" key="12">
    <source>
        <dbReference type="ARBA" id="ARBA00023012"/>
    </source>
</evidence>
<dbReference type="HOGENOM" id="CLU_000445_89_18_11"/>
<keyword evidence="19" id="KW-1185">Reference proteome</keyword>
<dbReference type="PROSITE" id="PS50885">
    <property type="entry name" value="HAMP"/>
    <property type="match status" value="1"/>
</dbReference>
<sequence>MEAGTTPTLAGHLRQFRTASSSGLRGLERAARTTSSRAVREWRQSLQLRVVATTVLLSVLVIGLLGAYLYNEIARGLKDQKITASQYDARTLSREAQTRWESSTARTVGELNIAAGDIMARLRPSDPDPNRYVIMTRGIGNTNPTVLATVESGSLGLASIRSELKQAVNDHPGTQQTQLSDVIIDGARVPAVMVGSSIQVPSAGAYDLYFVYPMRQEQATMEFIQNSFLIAGLILSVLVGAIAWVVTRQVVTPVRRAAAVAERLASGKLNERMASHGEDDLALLATTFNEMADSLQSQIRQLEGLSRVQQRFVSDVSHELRTPLTTIRMAVDLIHSSRQDFEPSVARSAELLQGELDRFESLLADLLEISRFDAGAANLDLEPVDLRTTLRKVVDAARPLADRRGTHLTLDLPNTPCEAEVDERRVERILRNLVVNAIEHSEGHPVVATARSDGDAVAVVVEDRGVGLRAGEASLVFNRFWRADPARARTTGGTGLGLAIALEDARLHNGWLQAWGRPGEGARFRLTLPRRSGESITLAPLPLDPDEVSA</sequence>
<reference evidence="18 19" key="1">
    <citation type="journal article" date="2013" name="ISME J.">
        <title>A metabolic model for members of the genus Tetrasphaera involved in enhanced biological phosphorus removal.</title>
        <authorList>
            <person name="Kristiansen R."/>
            <person name="Nguyen H.T.T."/>
            <person name="Saunders A.M."/>
            <person name="Nielsen J.L."/>
            <person name="Wimmer R."/>
            <person name="Le V.Q."/>
            <person name="McIlroy S.J."/>
            <person name="Petrovski S."/>
            <person name="Seviour R.J."/>
            <person name="Calteau A."/>
            <person name="Nielsen K.L."/>
            <person name="Nielsen P.H."/>
        </authorList>
    </citation>
    <scope>NUCLEOTIDE SEQUENCE [LARGE SCALE GENOMIC DNA]</scope>
    <source>
        <strain evidence="18 19">Lp2</strain>
    </source>
</reference>
<evidence type="ECO:0000256" key="2">
    <source>
        <dbReference type="ARBA" id="ARBA00004651"/>
    </source>
</evidence>
<dbReference type="STRING" id="1193181.BN10_520028"/>
<dbReference type="OrthoDB" id="9786919at2"/>
<dbReference type="SMART" id="SM00387">
    <property type="entry name" value="HATPase_c"/>
    <property type="match status" value="1"/>
</dbReference>
<evidence type="ECO:0000256" key="13">
    <source>
        <dbReference type="ARBA" id="ARBA00023136"/>
    </source>
</evidence>
<dbReference type="SUPFAM" id="SSF55874">
    <property type="entry name" value="ATPase domain of HSP90 chaperone/DNA topoisomerase II/histidine kinase"/>
    <property type="match status" value="1"/>
</dbReference>
<dbReference type="PROSITE" id="PS50109">
    <property type="entry name" value="HIS_KIN"/>
    <property type="match status" value="1"/>
</dbReference>
<dbReference type="Gene3D" id="6.10.340.10">
    <property type="match status" value="1"/>
</dbReference>
<comment type="subcellular location">
    <subcellularLocation>
        <location evidence="2">Cell membrane</location>
        <topology evidence="2">Multi-pass membrane protein</topology>
    </subcellularLocation>
</comment>
<dbReference type="SUPFAM" id="SSF47384">
    <property type="entry name" value="Homodimeric domain of signal transducing histidine kinase"/>
    <property type="match status" value="1"/>
</dbReference>
<dbReference type="Gene3D" id="3.30.565.10">
    <property type="entry name" value="Histidine kinase-like ATPase, C-terminal domain"/>
    <property type="match status" value="1"/>
</dbReference>
<evidence type="ECO:0000256" key="10">
    <source>
        <dbReference type="ARBA" id="ARBA00022840"/>
    </source>
</evidence>
<dbReference type="InterPro" id="IPR005467">
    <property type="entry name" value="His_kinase_dom"/>
</dbReference>
<evidence type="ECO:0000256" key="9">
    <source>
        <dbReference type="ARBA" id="ARBA00022777"/>
    </source>
</evidence>
<dbReference type="SUPFAM" id="SSF158472">
    <property type="entry name" value="HAMP domain-like"/>
    <property type="match status" value="1"/>
</dbReference>
<evidence type="ECO:0000256" key="6">
    <source>
        <dbReference type="ARBA" id="ARBA00022679"/>
    </source>
</evidence>
<protein>
    <recommendedName>
        <fullName evidence="14">Sensor histidine kinase MtrB</fullName>
        <ecNumber evidence="3">2.7.13.3</ecNumber>
    </recommendedName>
</protein>
<name>N0DZX9_9MICO</name>
<dbReference type="CDD" id="cd00082">
    <property type="entry name" value="HisKA"/>
    <property type="match status" value="1"/>
</dbReference>
<evidence type="ECO:0000256" key="8">
    <source>
        <dbReference type="ARBA" id="ARBA00022741"/>
    </source>
</evidence>
<feature type="transmembrane region" description="Helical" evidence="15">
    <location>
        <begin position="223"/>
        <end position="246"/>
    </location>
</feature>
<dbReference type="GO" id="GO:0005524">
    <property type="term" value="F:ATP binding"/>
    <property type="evidence" value="ECO:0007669"/>
    <property type="project" value="UniProtKB-KW"/>
</dbReference>
<keyword evidence="6 18" id="KW-0808">Transferase</keyword>
<dbReference type="FunFam" id="3.30.565.10:FF:000013">
    <property type="entry name" value="Two-component sensor histidine kinase"/>
    <property type="match status" value="1"/>
</dbReference>
<keyword evidence="10" id="KW-0067">ATP-binding</keyword>
<dbReference type="FunFam" id="1.10.287.130:FF:000010">
    <property type="entry name" value="Two-component sensor histidine kinase"/>
    <property type="match status" value="1"/>
</dbReference>
<evidence type="ECO:0000256" key="14">
    <source>
        <dbReference type="ARBA" id="ARBA00035305"/>
    </source>
</evidence>
<dbReference type="Pfam" id="PF02518">
    <property type="entry name" value="HATPase_c"/>
    <property type="match status" value="1"/>
</dbReference>
<evidence type="ECO:0000256" key="7">
    <source>
        <dbReference type="ARBA" id="ARBA00022692"/>
    </source>
</evidence>
<evidence type="ECO:0000256" key="11">
    <source>
        <dbReference type="ARBA" id="ARBA00022989"/>
    </source>
</evidence>
<dbReference type="GO" id="GO:0000155">
    <property type="term" value="F:phosphorelay sensor kinase activity"/>
    <property type="evidence" value="ECO:0007669"/>
    <property type="project" value="InterPro"/>
</dbReference>
<comment type="catalytic activity">
    <reaction evidence="1">
        <text>ATP + protein L-histidine = ADP + protein N-phospho-L-histidine.</text>
        <dbReference type="EC" id="2.7.13.3"/>
    </reaction>
</comment>
<dbReference type="Pfam" id="PF00672">
    <property type="entry name" value="HAMP"/>
    <property type="match status" value="1"/>
</dbReference>
<evidence type="ECO:0000313" key="18">
    <source>
        <dbReference type="EMBL" id="CCH70127.1"/>
    </source>
</evidence>
<dbReference type="InterPro" id="IPR047669">
    <property type="entry name" value="MtrAB_MtrB"/>
</dbReference>
<dbReference type="Pfam" id="PF00512">
    <property type="entry name" value="HisKA"/>
    <property type="match status" value="1"/>
</dbReference>
<feature type="domain" description="HAMP" evidence="17">
    <location>
        <begin position="248"/>
        <end position="300"/>
    </location>
</feature>
<dbReference type="PRINTS" id="PR00344">
    <property type="entry name" value="BCTRLSENSOR"/>
</dbReference>
<evidence type="ECO:0000256" key="3">
    <source>
        <dbReference type="ARBA" id="ARBA00012438"/>
    </source>
</evidence>
<dbReference type="InterPro" id="IPR004358">
    <property type="entry name" value="Sig_transdc_His_kin-like_C"/>
</dbReference>
<evidence type="ECO:0000256" key="5">
    <source>
        <dbReference type="ARBA" id="ARBA00022553"/>
    </source>
</evidence>
<dbReference type="SMART" id="SM00388">
    <property type="entry name" value="HisKA"/>
    <property type="match status" value="1"/>
</dbReference>
<keyword evidence="7 15" id="KW-0812">Transmembrane</keyword>
<dbReference type="EMBL" id="CAIZ01000122">
    <property type="protein sequence ID" value="CCH70127.1"/>
    <property type="molecule type" value="Genomic_DNA"/>
</dbReference>
<dbReference type="PANTHER" id="PTHR43547">
    <property type="entry name" value="TWO-COMPONENT HISTIDINE KINASE"/>
    <property type="match status" value="1"/>
</dbReference>
<dbReference type="InterPro" id="IPR003594">
    <property type="entry name" value="HATPase_dom"/>
</dbReference>
<dbReference type="eggNOG" id="COG5002">
    <property type="taxonomic scope" value="Bacteria"/>
</dbReference>